<dbReference type="InterPro" id="IPR019734">
    <property type="entry name" value="TPR_rpt"/>
</dbReference>
<dbReference type="RefSeq" id="WP_106364515.1">
    <property type="nucleotide sequence ID" value="NZ_PVTJ01000005.1"/>
</dbReference>
<dbReference type="Proteomes" id="UP000238176">
    <property type="component" value="Unassembled WGS sequence"/>
</dbReference>
<name>A0A2T0UKL9_9ACTN</name>
<comment type="caution">
    <text evidence="2">The sequence shown here is derived from an EMBL/GenBank/DDBJ whole genome shotgun (WGS) entry which is preliminary data.</text>
</comment>
<dbReference type="AlphaFoldDB" id="A0A2T0UKL9"/>
<dbReference type="InterPro" id="IPR011717">
    <property type="entry name" value="TPR-4"/>
</dbReference>
<dbReference type="InterPro" id="IPR011990">
    <property type="entry name" value="TPR-like_helical_dom_sf"/>
</dbReference>
<dbReference type="InterPro" id="IPR041664">
    <property type="entry name" value="AAA_16"/>
</dbReference>
<dbReference type="SUPFAM" id="SSF48452">
    <property type="entry name" value="TPR-like"/>
    <property type="match status" value="1"/>
</dbReference>
<dbReference type="Gene3D" id="3.40.50.300">
    <property type="entry name" value="P-loop containing nucleotide triphosphate hydrolases"/>
    <property type="match status" value="1"/>
</dbReference>
<evidence type="ECO:0000259" key="1">
    <source>
        <dbReference type="Pfam" id="PF13191"/>
    </source>
</evidence>
<dbReference type="InterPro" id="IPR027417">
    <property type="entry name" value="P-loop_NTPase"/>
</dbReference>
<dbReference type="Pfam" id="PF13424">
    <property type="entry name" value="TPR_12"/>
    <property type="match status" value="2"/>
</dbReference>
<dbReference type="PANTHER" id="PTHR47691">
    <property type="entry name" value="REGULATOR-RELATED"/>
    <property type="match status" value="1"/>
</dbReference>
<sequence length="837" mass="91084">MNPEPRRSGSAIAQLSSWLAVHLSDSGRTVAEVADELGVSEETVRSWLAGHRPGDEDGAFAHLDTPAKLGGWLRARIADSGCSVRQIAETTENVSRVTIYYWIRGEYLPKPPTGDAPDRFDQLLSNPRLGLSLRERVELDEVRRRLTGTSLNAEKPVADWPSRALPADDRAFFGRNQEQRRLDRLLREHRRGRSVVVAALTGIGGVGKTALAVHWARSRAVKARFVDGCLYVNLNGYADLPPTDPHQALAGLLEQLGVDPEAVPDDPDALAARYQEALRGKRMLIVLDNAHAEPQVRPLIPTEPDCLVLITSRSQLDGLRATHSGTVHLPLDTLSGAEAASLLRGLLGRPIANDAEADEIAAFADACGRLPLAIHIAAANHRTHHARTASVGDYARMLTENRLGRLNVGPTDPSTSVAEVFDRSYRHLSAPAQRTYRLLGLHPGLDLSPALATSLTGMSADDTAAALMELTRASLLTQSPEGRYSLHDLLREHATALAERTDPEAERRKAMRRLLDHYTHTACPAAAMIRPSIDELAIPLGVPSPGTAPESLTEREAARAWFQTEHAGMAAVVLRQPEGELDVQVWQSGWALSGFYYVRGHMRDQVVLQLAALGAAERIGDSAAQVHSHRVLAWSYTGLGRFEDSRAHLLRALRLAVAAEDRIAQAATHHGLANLAALQGRHGAALEHSQRFLELSSAQGSRIGVSRALNAVGWYHAQLGEYKEAIEYCERALDACQAVESDLRPHLEAAVLDSLGFIHHRLGRYERARSCYHLALARVREAGSRRGEGEVLSSLGELHLSAGDPDAAREALQEALGILTDIGHAGADDLRRRLADL</sequence>
<dbReference type="PRINTS" id="PR00364">
    <property type="entry name" value="DISEASERSIST"/>
</dbReference>
<evidence type="ECO:0000313" key="3">
    <source>
        <dbReference type="Proteomes" id="UP000238176"/>
    </source>
</evidence>
<reference evidence="2 3" key="1">
    <citation type="submission" date="2018-03" db="EMBL/GenBank/DDBJ databases">
        <title>Genomic Encyclopedia of Type Strains, Phase III (KMG-III): the genomes of soil and plant-associated and newly described type strains.</title>
        <authorList>
            <person name="Whitman W."/>
        </authorList>
    </citation>
    <scope>NUCLEOTIDE SEQUENCE [LARGE SCALE GENOMIC DNA]</scope>
    <source>
        <strain evidence="2 3">CGMCC 4.7067</strain>
    </source>
</reference>
<accession>A0A2T0UKL9</accession>
<keyword evidence="3" id="KW-1185">Reference proteome</keyword>
<evidence type="ECO:0000313" key="2">
    <source>
        <dbReference type="EMBL" id="PRY58434.1"/>
    </source>
</evidence>
<dbReference type="GO" id="GO:0042802">
    <property type="term" value="F:identical protein binding"/>
    <property type="evidence" value="ECO:0007669"/>
    <property type="project" value="InterPro"/>
</dbReference>
<dbReference type="SMART" id="SM00028">
    <property type="entry name" value="TPR"/>
    <property type="match status" value="5"/>
</dbReference>
<dbReference type="Pfam" id="PF13191">
    <property type="entry name" value="AAA_16"/>
    <property type="match status" value="1"/>
</dbReference>
<dbReference type="SUPFAM" id="SSF52540">
    <property type="entry name" value="P-loop containing nucleoside triphosphate hydrolases"/>
    <property type="match status" value="1"/>
</dbReference>
<dbReference type="OrthoDB" id="581105at2"/>
<dbReference type="Gene3D" id="1.25.40.10">
    <property type="entry name" value="Tetratricopeptide repeat domain"/>
    <property type="match status" value="2"/>
</dbReference>
<dbReference type="Pfam" id="PF07721">
    <property type="entry name" value="TPR_4"/>
    <property type="match status" value="1"/>
</dbReference>
<dbReference type="EMBL" id="PVTJ01000005">
    <property type="protein sequence ID" value="PRY58434.1"/>
    <property type="molecule type" value="Genomic_DNA"/>
</dbReference>
<dbReference type="PANTHER" id="PTHR47691:SF3">
    <property type="entry name" value="HTH-TYPE TRANSCRIPTIONAL REGULATOR RV0890C-RELATED"/>
    <property type="match status" value="1"/>
</dbReference>
<gene>
    <name evidence="2" type="ORF">B0I28_105147</name>
</gene>
<organism evidence="2 3">
    <name type="scientific">Glycomyces artemisiae</name>
    <dbReference type="NCBI Taxonomy" id="1076443"/>
    <lineage>
        <taxon>Bacteria</taxon>
        <taxon>Bacillati</taxon>
        <taxon>Actinomycetota</taxon>
        <taxon>Actinomycetes</taxon>
        <taxon>Glycomycetales</taxon>
        <taxon>Glycomycetaceae</taxon>
        <taxon>Glycomyces</taxon>
    </lineage>
</organism>
<proteinExistence type="predicted"/>
<protein>
    <submittedName>
        <fullName evidence="2">Tetratricopeptide repeat protein</fullName>
    </submittedName>
</protein>
<feature type="domain" description="Orc1-like AAA ATPase" evidence="1">
    <location>
        <begin position="172"/>
        <end position="291"/>
    </location>
</feature>